<protein>
    <submittedName>
        <fullName evidence="1">SusD/RagB family nutrient-binding outer membrane lipoprotein</fullName>
    </submittedName>
</protein>
<dbReference type="Gene3D" id="1.25.40.390">
    <property type="match status" value="1"/>
</dbReference>
<dbReference type="Pfam" id="PF12741">
    <property type="entry name" value="SusD-like"/>
    <property type="match status" value="1"/>
</dbReference>
<dbReference type="AlphaFoldDB" id="A0A642C6X4"/>
<dbReference type="InterPro" id="IPR024302">
    <property type="entry name" value="SusD-like"/>
</dbReference>
<dbReference type="EMBL" id="VWFO01000464">
    <property type="protein sequence ID" value="KAA4651225.1"/>
    <property type="molecule type" value="Genomic_DNA"/>
</dbReference>
<accession>A0A642C6X4</accession>
<evidence type="ECO:0000313" key="1">
    <source>
        <dbReference type="EMBL" id="KAA4651225.1"/>
    </source>
</evidence>
<name>A0A642C6X4_BACOV</name>
<organism evidence="1 2">
    <name type="scientific">Bacteroides ovatus</name>
    <dbReference type="NCBI Taxonomy" id="28116"/>
    <lineage>
        <taxon>Bacteria</taxon>
        <taxon>Pseudomonadati</taxon>
        <taxon>Bacteroidota</taxon>
        <taxon>Bacteroidia</taxon>
        <taxon>Bacteroidales</taxon>
        <taxon>Bacteroidaceae</taxon>
        <taxon>Bacteroides</taxon>
    </lineage>
</organism>
<feature type="non-terminal residue" evidence="1">
    <location>
        <position position="1"/>
    </location>
</feature>
<keyword evidence="1" id="KW-0449">Lipoprotein</keyword>
<dbReference type="Proteomes" id="UP000435985">
    <property type="component" value="Unassembled WGS sequence"/>
</dbReference>
<dbReference type="InterPro" id="IPR011990">
    <property type="entry name" value="TPR-like_helical_dom_sf"/>
</dbReference>
<dbReference type="CDD" id="cd08977">
    <property type="entry name" value="SusD"/>
    <property type="match status" value="1"/>
</dbReference>
<reference evidence="1 2" key="1">
    <citation type="journal article" date="2019" name="Nat. Med.">
        <title>A library of human gut bacterial isolates paired with longitudinal multiomics data enables mechanistic microbiome research.</title>
        <authorList>
            <person name="Poyet M."/>
            <person name="Groussin M."/>
            <person name="Gibbons S.M."/>
            <person name="Avila-Pacheco J."/>
            <person name="Jiang X."/>
            <person name="Kearney S.M."/>
            <person name="Perrotta A.R."/>
            <person name="Berdy B."/>
            <person name="Zhao S."/>
            <person name="Lieberman T.D."/>
            <person name="Swanson P.K."/>
            <person name="Smith M."/>
            <person name="Roesemann S."/>
            <person name="Alexander J.E."/>
            <person name="Rich S.A."/>
            <person name="Livny J."/>
            <person name="Vlamakis H."/>
            <person name="Clish C."/>
            <person name="Bullock K."/>
            <person name="Deik A."/>
            <person name="Scott J."/>
            <person name="Pierce K.A."/>
            <person name="Xavier R.J."/>
            <person name="Alm E.J."/>
        </authorList>
    </citation>
    <scope>NUCLEOTIDE SEQUENCE [LARGE SCALE GENOMIC DNA]</scope>
    <source>
        <strain evidence="1 2">BIOML-A14</strain>
    </source>
</reference>
<sequence length="412" mass="45810">ILEIANIVRNIAWLRATDVFGPIAYNSAGDGSIAPKFDSQEVVYRSMLADLSKSVELLNTISYSVMAQYDLIYNGNVQNWVKLANSLMLRIAVRVHFIDETLAKEYITKALDPKNGGVIEDISSEAKIKSSDKMPLLNSMLASVNEYNETRMGATIWGYLDGYKDPRLSAYFTEGTYGSGSWAQTGYFPVAPTNSKSKSETSYSAKFASRPKVDSNSPLYWFRASETYFLKAEAALYNLIGGAPKTFYEQGINISFQEQGVSGVATYLSGTGKPTGLTGSNYKYGTYNHDLSIGNTSPKWDDYTGNLSKQEEQLQKIITQKYLALYPNAVEAWTEYRRTGFPYLMKPMDEAAPGRIGASIEDCRVPERFRFAPTAYNSNPNMAEIPTLLGGGDIGATKLWWVRSNRPKQPNQ</sequence>
<dbReference type="SUPFAM" id="SSF48452">
    <property type="entry name" value="TPR-like"/>
    <property type="match status" value="1"/>
</dbReference>
<gene>
    <name evidence="1" type="ORF">F3B98_30800</name>
</gene>
<proteinExistence type="predicted"/>
<comment type="caution">
    <text evidence="1">The sequence shown here is derived from an EMBL/GenBank/DDBJ whole genome shotgun (WGS) entry which is preliminary data.</text>
</comment>
<evidence type="ECO:0000313" key="2">
    <source>
        <dbReference type="Proteomes" id="UP000435985"/>
    </source>
</evidence>